<keyword evidence="1" id="KW-1133">Transmembrane helix</keyword>
<name>A0A8S5R4I4_9CAUD</name>
<feature type="transmembrane region" description="Helical" evidence="1">
    <location>
        <begin position="42"/>
        <end position="64"/>
    </location>
</feature>
<evidence type="ECO:0000313" key="2">
    <source>
        <dbReference type="EMBL" id="DAE25868.1"/>
    </source>
</evidence>
<evidence type="ECO:0000256" key="1">
    <source>
        <dbReference type="SAM" id="Phobius"/>
    </source>
</evidence>
<keyword evidence="1" id="KW-0812">Transmembrane</keyword>
<protein>
    <submittedName>
        <fullName evidence="2">Uncharacterized protein</fullName>
    </submittedName>
</protein>
<sequence length="71" mass="7984">MTNEDKILRALVSLLLIFLVCLDIVAVIMIIDILQYSVLTTIPLLIVIVAFTVSLNVALIVMLIETKNEWK</sequence>
<accession>A0A8S5R4I4</accession>
<reference evidence="2" key="1">
    <citation type="journal article" date="2021" name="Proc. Natl. Acad. Sci. U.S.A.">
        <title>A Catalog of Tens of Thousands of Viruses from Human Metagenomes Reveals Hidden Associations with Chronic Diseases.</title>
        <authorList>
            <person name="Tisza M.J."/>
            <person name="Buck C.B."/>
        </authorList>
    </citation>
    <scope>NUCLEOTIDE SEQUENCE</scope>
    <source>
        <strain evidence="2">Ctu8P6</strain>
    </source>
</reference>
<proteinExistence type="predicted"/>
<keyword evidence="1" id="KW-0472">Membrane</keyword>
<organism evidence="2">
    <name type="scientific">Siphoviridae sp. ctu8P6</name>
    <dbReference type="NCBI Taxonomy" id="2827282"/>
    <lineage>
        <taxon>Viruses</taxon>
        <taxon>Duplodnaviria</taxon>
        <taxon>Heunggongvirae</taxon>
        <taxon>Uroviricota</taxon>
        <taxon>Caudoviricetes</taxon>
    </lineage>
</organism>
<feature type="transmembrane region" description="Helical" evidence="1">
    <location>
        <begin position="12"/>
        <end position="36"/>
    </location>
</feature>
<dbReference type="EMBL" id="BK015803">
    <property type="protein sequence ID" value="DAE25868.1"/>
    <property type="molecule type" value="Genomic_DNA"/>
</dbReference>